<dbReference type="InterPro" id="IPR005131">
    <property type="entry name" value="Ser_deHydtase_bsu"/>
</dbReference>
<feature type="domain" description="ACT" evidence="13">
    <location>
        <begin position="155"/>
        <end position="227"/>
    </location>
</feature>
<comment type="cofactor">
    <cofactor evidence="1 12">
        <name>[4Fe-4S] cluster</name>
        <dbReference type="ChEBI" id="CHEBI:49883"/>
    </cofactor>
</comment>
<dbReference type="Pfam" id="PF01842">
    <property type="entry name" value="ACT"/>
    <property type="match status" value="1"/>
</dbReference>
<dbReference type="InterPro" id="IPR029009">
    <property type="entry name" value="ASB_dom_sf"/>
</dbReference>
<protein>
    <recommendedName>
        <fullName evidence="11">L-serine deaminase</fullName>
    </recommendedName>
</protein>
<keyword evidence="6 11" id="KW-0479">Metal-binding</keyword>
<dbReference type="Proteomes" id="UP000003639">
    <property type="component" value="Unassembled WGS sequence"/>
</dbReference>
<evidence type="ECO:0000256" key="4">
    <source>
        <dbReference type="ARBA" id="ARBA00022432"/>
    </source>
</evidence>
<dbReference type="InterPro" id="IPR051318">
    <property type="entry name" value="Fe-S_L-Ser"/>
</dbReference>
<dbReference type="EMBL" id="AAXG02000047">
    <property type="protein sequence ID" value="EDM97764.1"/>
    <property type="molecule type" value="Genomic_DNA"/>
</dbReference>
<proteinExistence type="inferred from homology"/>
<dbReference type="PANTHER" id="PTHR30182:SF12">
    <property type="entry name" value="L-SERINE DEHYDRATASE, BETA CHAIN-RELATED"/>
    <property type="match status" value="1"/>
</dbReference>
<dbReference type="InterPro" id="IPR045865">
    <property type="entry name" value="ACT-like_dom_sf"/>
</dbReference>
<dbReference type="SUPFAM" id="SSF143548">
    <property type="entry name" value="Serine metabolism enzymes domain"/>
    <property type="match status" value="1"/>
</dbReference>
<evidence type="ECO:0000259" key="13">
    <source>
        <dbReference type="PROSITE" id="PS51671"/>
    </source>
</evidence>
<dbReference type="PROSITE" id="PS51671">
    <property type="entry name" value="ACT"/>
    <property type="match status" value="1"/>
</dbReference>
<sequence length="231" mass="24783">MRFLKGGFSLNIFDIMGPVMVGPSSSHTAGAVRIGLITRKLLGRPPVRAELLLHGSFAATGKGHGTDRALVAGLLGMAPDDPDIPRAFPLAERAGMLVRMGSIVLRGAHPNSVLLRVEDERGNTLEVNASSLGGGRVRVNAIDGLDASFTGEYPTLIIRNEDKPGAVAEVTGILSRRQVNIATMQLYRNMRGGLAVMVLESDQDIWQEAIEELRACPGIVRVTYLNMEEDG</sequence>
<organism evidence="14 15">
    <name type="scientific">Pseudoflavonifractor capillosus ATCC 29799</name>
    <dbReference type="NCBI Taxonomy" id="411467"/>
    <lineage>
        <taxon>Bacteria</taxon>
        <taxon>Bacillati</taxon>
        <taxon>Bacillota</taxon>
        <taxon>Clostridia</taxon>
        <taxon>Eubacteriales</taxon>
        <taxon>Oscillospiraceae</taxon>
        <taxon>Pseudoflavonifractor</taxon>
    </lineage>
</organism>
<evidence type="ECO:0000256" key="10">
    <source>
        <dbReference type="ARBA" id="ARBA00049406"/>
    </source>
</evidence>
<dbReference type="InterPro" id="IPR004643">
    <property type="entry name" value="Fe-S_L-Ser_bsu"/>
</dbReference>
<comment type="catalytic activity">
    <reaction evidence="10 11 12">
        <text>L-serine = pyruvate + NH4(+)</text>
        <dbReference type="Rhea" id="RHEA:19169"/>
        <dbReference type="ChEBI" id="CHEBI:15361"/>
        <dbReference type="ChEBI" id="CHEBI:28938"/>
        <dbReference type="ChEBI" id="CHEBI:33384"/>
        <dbReference type="EC" id="4.3.1.17"/>
    </reaction>
</comment>
<evidence type="ECO:0000256" key="12">
    <source>
        <dbReference type="RuleBase" id="RU366059"/>
    </source>
</evidence>
<evidence type="ECO:0000256" key="7">
    <source>
        <dbReference type="ARBA" id="ARBA00023004"/>
    </source>
</evidence>
<keyword evidence="8 11" id="KW-0411">Iron-sulfur</keyword>
<dbReference type="InterPro" id="IPR002912">
    <property type="entry name" value="ACT_dom"/>
</dbReference>
<dbReference type="Gene3D" id="3.30.70.260">
    <property type="match status" value="1"/>
</dbReference>
<dbReference type="UniPathway" id="UPA00138"/>
<keyword evidence="7 11" id="KW-0408">Iron</keyword>
<keyword evidence="4 11" id="KW-0312">Gluconeogenesis</keyword>
<evidence type="ECO:0000256" key="5">
    <source>
        <dbReference type="ARBA" id="ARBA00022485"/>
    </source>
</evidence>
<dbReference type="AlphaFoldDB" id="A6P172"/>
<comment type="pathway">
    <text evidence="2 11">Carbohydrate biosynthesis; gluconeogenesis.</text>
</comment>
<dbReference type="NCBIfam" id="TIGR00719">
    <property type="entry name" value="sda_beta"/>
    <property type="match status" value="1"/>
</dbReference>
<comment type="caution">
    <text evidence="14">The sequence shown here is derived from an EMBL/GenBank/DDBJ whole genome shotgun (WGS) entry which is preliminary data.</text>
</comment>
<dbReference type="GO" id="GO:0006094">
    <property type="term" value="P:gluconeogenesis"/>
    <property type="evidence" value="ECO:0007669"/>
    <property type="project" value="UniProtKB-UniRule"/>
</dbReference>
<dbReference type="eggNOG" id="COG1760">
    <property type="taxonomic scope" value="Bacteria"/>
</dbReference>
<keyword evidence="15" id="KW-1185">Reference proteome</keyword>
<evidence type="ECO:0000313" key="15">
    <source>
        <dbReference type="Proteomes" id="UP000003639"/>
    </source>
</evidence>
<gene>
    <name evidence="14" type="primary">sdaAB</name>
    <name evidence="14" type="ORF">BACCAP_04239</name>
</gene>
<reference evidence="14 15" key="1">
    <citation type="submission" date="2007-04" db="EMBL/GenBank/DDBJ databases">
        <authorList>
            <person name="Fulton L."/>
            <person name="Clifton S."/>
            <person name="Fulton B."/>
            <person name="Xu J."/>
            <person name="Minx P."/>
            <person name="Pepin K.H."/>
            <person name="Johnson M."/>
            <person name="Thiruvilangam P."/>
            <person name="Bhonagiri V."/>
            <person name="Nash W.E."/>
            <person name="Mardis E.R."/>
            <person name="Wilson R.K."/>
        </authorList>
    </citation>
    <scope>NUCLEOTIDE SEQUENCE [LARGE SCALE GENOMIC DNA]</scope>
    <source>
        <strain evidence="14 15">ATCC 29799</strain>
    </source>
</reference>
<accession>A6P172</accession>
<keyword evidence="9 11" id="KW-0456">Lyase</keyword>
<dbReference type="GO" id="GO:0046872">
    <property type="term" value="F:metal ion binding"/>
    <property type="evidence" value="ECO:0007669"/>
    <property type="project" value="UniProtKB-UniRule"/>
</dbReference>
<dbReference type="Pfam" id="PF03315">
    <property type="entry name" value="SDH_beta"/>
    <property type="match status" value="1"/>
</dbReference>
<evidence type="ECO:0000256" key="3">
    <source>
        <dbReference type="ARBA" id="ARBA00008636"/>
    </source>
</evidence>
<dbReference type="Gene3D" id="3.30.1330.90">
    <property type="entry name" value="D-3-phosphoglycerate dehydrogenase, domain 3"/>
    <property type="match status" value="1"/>
</dbReference>
<dbReference type="STRING" id="411467.BACCAP_04239"/>
<evidence type="ECO:0000256" key="6">
    <source>
        <dbReference type="ARBA" id="ARBA00022723"/>
    </source>
</evidence>
<reference evidence="14 15" key="2">
    <citation type="submission" date="2007-06" db="EMBL/GenBank/DDBJ databases">
        <title>Draft genome sequence of Pseudoflavonifractor capillosus ATCC 29799.</title>
        <authorList>
            <person name="Sudarsanam P."/>
            <person name="Ley R."/>
            <person name="Guruge J."/>
            <person name="Turnbaugh P.J."/>
            <person name="Mahowald M."/>
            <person name="Liep D."/>
            <person name="Gordon J."/>
        </authorList>
    </citation>
    <scope>NUCLEOTIDE SEQUENCE [LARGE SCALE GENOMIC DNA]</scope>
    <source>
        <strain evidence="14 15">ATCC 29799</strain>
    </source>
</reference>
<dbReference type="SUPFAM" id="SSF55021">
    <property type="entry name" value="ACT-like"/>
    <property type="match status" value="1"/>
</dbReference>
<evidence type="ECO:0000256" key="11">
    <source>
        <dbReference type="PIRNR" id="PIRNR036692"/>
    </source>
</evidence>
<evidence type="ECO:0000256" key="2">
    <source>
        <dbReference type="ARBA" id="ARBA00004742"/>
    </source>
</evidence>
<dbReference type="CDD" id="cd04903">
    <property type="entry name" value="ACT_LSD"/>
    <property type="match status" value="1"/>
</dbReference>
<dbReference type="GO" id="GO:0003941">
    <property type="term" value="F:L-serine ammonia-lyase activity"/>
    <property type="evidence" value="ECO:0007669"/>
    <property type="project" value="UniProtKB-UniRule"/>
</dbReference>
<dbReference type="PIRSF" id="PIRSF036692">
    <property type="entry name" value="SDH_B"/>
    <property type="match status" value="1"/>
</dbReference>
<dbReference type="GO" id="GO:0051539">
    <property type="term" value="F:4 iron, 4 sulfur cluster binding"/>
    <property type="evidence" value="ECO:0007669"/>
    <property type="project" value="UniProtKB-UniRule"/>
</dbReference>
<evidence type="ECO:0000256" key="8">
    <source>
        <dbReference type="ARBA" id="ARBA00023014"/>
    </source>
</evidence>
<dbReference type="FunFam" id="3.30.70.260:FF:000008">
    <property type="entry name" value="D-3-phosphoglycerate dehydrogenase, chloroplastic"/>
    <property type="match status" value="1"/>
</dbReference>
<evidence type="ECO:0000256" key="1">
    <source>
        <dbReference type="ARBA" id="ARBA00001966"/>
    </source>
</evidence>
<evidence type="ECO:0000313" key="14">
    <source>
        <dbReference type="EMBL" id="EDM97764.1"/>
    </source>
</evidence>
<comment type="similarity">
    <text evidence="3 11 12">Belongs to the iron-sulfur dependent L-serine dehydratase family.</text>
</comment>
<evidence type="ECO:0000256" key="9">
    <source>
        <dbReference type="ARBA" id="ARBA00023239"/>
    </source>
</evidence>
<keyword evidence="5 11" id="KW-0004">4Fe-4S</keyword>
<name>A6P172_9FIRM</name>
<dbReference type="PANTHER" id="PTHR30182">
    <property type="entry name" value="L-SERINE DEHYDRATASE"/>
    <property type="match status" value="1"/>
</dbReference>